<dbReference type="GO" id="GO:0051287">
    <property type="term" value="F:NAD binding"/>
    <property type="evidence" value="ECO:0007669"/>
    <property type="project" value="InterPro"/>
</dbReference>
<dbReference type="PROSITE" id="PS00671">
    <property type="entry name" value="D_2_HYDROXYACID_DH_3"/>
    <property type="match status" value="1"/>
</dbReference>
<comment type="caution">
    <text evidence="7">The sequence shown here is derived from an EMBL/GenBank/DDBJ whole genome shotgun (WGS) entry which is preliminary data.</text>
</comment>
<dbReference type="GO" id="GO:0016616">
    <property type="term" value="F:oxidoreductase activity, acting on the CH-OH group of donors, NAD or NADP as acceptor"/>
    <property type="evidence" value="ECO:0007669"/>
    <property type="project" value="InterPro"/>
</dbReference>
<dbReference type="SUPFAM" id="SSF51735">
    <property type="entry name" value="NAD(P)-binding Rossmann-fold domains"/>
    <property type="match status" value="1"/>
</dbReference>
<organism evidence="7 8">
    <name type="scientific">Anaeromonas frigoriresistens</name>
    <dbReference type="NCBI Taxonomy" id="2683708"/>
    <lineage>
        <taxon>Bacteria</taxon>
        <taxon>Bacillati</taxon>
        <taxon>Bacillota</taxon>
        <taxon>Tissierellia</taxon>
        <taxon>Tissierellales</taxon>
        <taxon>Thermohalobacteraceae</taxon>
        <taxon>Anaeromonas</taxon>
    </lineage>
</organism>
<keyword evidence="3" id="KW-0520">NAD</keyword>
<dbReference type="InterPro" id="IPR006140">
    <property type="entry name" value="D-isomer_DH_NAD-bd"/>
</dbReference>
<sequence length="303" mass="33768">MARILVSDGMDKDSKKQLIDLGHEVVDEHYELDKLKEQIKEFDAIIIRSATKIRKELIDAALETNKLKLIIRAGVGLDNIDVNYAMENGITVNNTPNASSASVAELAIGHMFSIARHIHISNVTMREGKWNKKQYKGIELAGKTLGLIGFGRIAKETAKKANALGMNVIYNTRSGAKEGYDEFKYVEMDNLLRESDFISLHIPFIKEVGAVISDKEFEMMKDGVYLVNCARGGVVDEKALLKALDSNKVAACAVDVFEEEPTKNEELYTHEKVSLTPHIGASTKEAQKRIGEEILEIIKKNFN</sequence>
<evidence type="ECO:0000256" key="3">
    <source>
        <dbReference type="ARBA" id="ARBA00023027"/>
    </source>
</evidence>
<keyword evidence="8" id="KW-1185">Reference proteome</keyword>
<dbReference type="SUPFAM" id="SSF52283">
    <property type="entry name" value="Formate/glycerate dehydrogenase catalytic domain-like"/>
    <property type="match status" value="1"/>
</dbReference>
<dbReference type="PANTHER" id="PTHR43761">
    <property type="entry name" value="D-ISOMER SPECIFIC 2-HYDROXYACID DEHYDROGENASE FAMILY PROTEIN (AFU_ORTHOLOGUE AFUA_1G13630)"/>
    <property type="match status" value="1"/>
</dbReference>
<evidence type="ECO:0000259" key="5">
    <source>
        <dbReference type="Pfam" id="PF00389"/>
    </source>
</evidence>
<dbReference type="EMBL" id="WSFT01000013">
    <property type="protein sequence ID" value="MBS4537233.1"/>
    <property type="molecule type" value="Genomic_DNA"/>
</dbReference>
<comment type="similarity">
    <text evidence="1 4">Belongs to the D-isomer specific 2-hydroxyacid dehydrogenase family.</text>
</comment>
<evidence type="ECO:0000259" key="6">
    <source>
        <dbReference type="Pfam" id="PF02826"/>
    </source>
</evidence>
<proteinExistence type="inferred from homology"/>
<feature type="domain" description="D-isomer specific 2-hydroxyacid dehydrogenase catalytic" evidence="5">
    <location>
        <begin position="5"/>
        <end position="300"/>
    </location>
</feature>
<dbReference type="AlphaFoldDB" id="A0A942Z7G3"/>
<keyword evidence="2 4" id="KW-0560">Oxidoreductase</keyword>
<dbReference type="InterPro" id="IPR029753">
    <property type="entry name" value="D-isomer_DH_CS"/>
</dbReference>
<dbReference type="Gene3D" id="3.40.50.720">
    <property type="entry name" value="NAD(P)-binding Rossmann-like Domain"/>
    <property type="match status" value="2"/>
</dbReference>
<dbReference type="Pfam" id="PF00389">
    <property type="entry name" value="2-Hacid_dh"/>
    <property type="match status" value="1"/>
</dbReference>
<evidence type="ECO:0000313" key="7">
    <source>
        <dbReference type="EMBL" id="MBS4537233.1"/>
    </source>
</evidence>
<dbReference type="Pfam" id="PF02826">
    <property type="entry name" value="2-Hacid_dh_C"/>
    <property type="match status" value="1"/>
</dbReference>
<name>A0A942Z7G3_9FIRM</name>
<dbReference type="InterPro" id="IPR050418">
    <property type="entry name" value="D-iso_2-hydroxyacid_DH_PdxB"/>
</dbReference>
<dbReference type="CDD" id="cd05303">
    <property type="entry name" value="PGDH_2"/>
    <property type="match status" value="1"/>
</dbReference>
<evidence type="ECO:0000256" key="4">
    <source>
        <dbReference type="RuleBase" id="RU003719"/>
    </source>
</evidence>
<dbReference type="InterPro" id="IPR036291">
    <property type="entry name" value="NAD(P)-bd_dom_sf"/>
</dbReference>
<evidence type="ECO:0000256" key="2">
    <source>
        <dbReference type="ARBA" id="ARBA00023002"/>
    </source>
</evidence>
<dbReference type="PANTHER" id="PTHR43761:SF1">
    <property type="entry name" value="D-ISOMER SPECIFIC 2-HYDROXYACID DEHYDROGENASE CATALYTIC DOMAIN-CONTAINING PROTEIN-RELATED"/>
    <property type="match status" value="1"/>
</dbReference>
<dbReference type="FunFam" id="3.40.50.720:FF:000203">
    <property type="entry name" value="D-3-phosphoglycerate dehydrogenase (SerA)"/>
    <property type="match status" value="1"/>
</dbReference>
<dbReference type="InterPro" id="IPR006139">
    <property type="entry name" value="D-isomer_2_OHA_DH_cat_dom"/>
</dbReference>
<protein>
    <submittedName>
        <fullName evidence="7">D-2-hydroxyacid dehydrogenase</fullName>
    </submittedName>
</protein>
<dbReference type="Proteomes" id="UP000724672">
    <property type="component" value="Unassembled WGS sequence"/>
</dbReference>
<evidence type="ECO:0000313" key="8">
    <source>
        <dbReference type="Proteomes" id="UP000724672"/>
    </source>
</evidence>
<dbReference type="RefSeq" id="WP_203365158.1">
    <property type="nucleotide sequence ID" value="NZ_WSFT01000013.1"/>
</dbReference>
<reference evidence="7" key="1">
    <citation type="submission" date="2019-12" db="EMBL/GenBank/DDBJ databases">
        <title>Clostridiaceae gen. nov. sp. nov., isolated from sediment in Xinjiang, China.</title>
        <authorList>
            <person name="Zhang R."/>
        </authorList>
    </citation>
    <scope>NUCLEOTIDE SEQUENCE</scope>
    <source>
        <strain evidence="7">D2Q-11</strain>
    </source>
</reference>
<feature type="domain" description="D-isomer specific 2-hydroxyacid dehydrogenase NAD-binding" evidence="6">
    <location>
        <begin position="108"/>
        <end position="280"/>
    </location>
</feature>
<gene>
    <name evidence="7" type="ORF">GOQ27_02105</name>
</gene>
<evidence type="ECO:0000256" key="1">
    <source>
        <dbReference type="ARBA" id="ARBA00005854"/>
    </source>
</evidence>
<accession>A0A942Z7G3</accession>